<evidence type="ECO:0000313" key="2">
    <source>
        <dbReference type="EMBL" id="GAA0403264.1"/>
    </source>
</evidence>
<name>A0ABN0YNY7_9BACL</name>
<keyword evidence="1" id="KW-1133">Transmembrane helix</keyword>
<proteinExistence type="predicted"/>
<protein>
    <submittedName>
        <fullName evidence="2">Uncharacterized protein</fullName>
    </submittedName>
</protein>
<evidence type="ECO:0000313" key="3">
    <source>
        <dbReference type="Proteomes" id="UP001500340"/>
    </source>
</evidence>
<evidence type="ECO:0000256" key="1">
    <source>
        <dbReference type="SAM" id="Phobius"/>
    </source>
</evidence>
<organism evidence="2 3">
    <name type="scientific">Paenibacillus motobuensis</name>
    <dbReference type="NCBI Taxonomy" id="295324"/>
    <lineage>
        <taxon>Bacteria</taxon>
        <taxon>Bacillati</taxon>
        <taxon>Bacillota</taxon>
        <taxon>Bacilli</taxon>
        <taxon>Bacillales</taxon>
        <taxon>Paenibacillaceae</taxon>
        <taxon>Paenibacillus</taxon>
    </lineage>
</organism>
<reference evidence="2 3" key="1">
    <citation type="journal article" date="2019" name="Int. J. Syst. Evol. Microbiol.">
        <title>The Global Catalogue of Microorganisms (GCM) 10K type strain sequencing project: providing services to taxonomists for standard genome sequencing and annotation.</title>
        <authorList>
            <consortium name="The Broad Institute Genomics Platform"/>
            <consortium name="The Broad Institute Genome Sequencing Center for Infectious Disease"/>
            <person name="Wu L."/>
            <person name="Ma J."/>
        </authorList>
    </citation>
    <scope>NUCLEOTIDE SEQUENCE [LARGE SCALE GENOMIC DNA]</scope>
    <source>
        <strain evidence="2 3">JCM 12774</strain>
    </source>
</reference>
<accession>A0ABN0YNY7</accession>
<dbReference type="EMBL" id="BAAACX010000016">
    <property type="protein sequence ID" value="GAA0403264.1"/>
    <property type="molecule type" value="Genomic_DNA"/>
</dbReference>
<comment type="caution">
    <text evidence="2">The sequence shown here is derived from an EMBL/GenBank/DDBJ whole genome shotgun (WGS) entry which is preliminary data.</text>
</comment>
<sequence>MGEFDGERFAELLILIIVISLLFFGSTEIANFTSGPTPV</sequence>
<dbReference type="Proteomes" id="UP001500340">
    <property type="component" value="Unassembled WGS sequence"/>
</dbReference>
<keyword evidence="1" id="KW-0812">Transmembrane</keyword>
<gene>
    <name evidence="2" type="ORF">GCM10008933_37130</name>
</gene>
<feature type="transmembrane region" description="Helical" evidence="1">
    <location>
        <begin position="12"/>
        <end position="33"/>
    </location>
</feature>
<keyword evidence="3" id="KW-1185">Reference proteome</keyword>
<keyword evidence="1" id="KW-0472">Membrane</keyword>